<name>A0A815YAF2_9BILA</name>
<dbReference type="Proteomes" id="UP000663824">
    <property type="component" value="Unassembled WGS sequence"/>
</dbReference>
<protein>
    <recommendedName>
        <fullName evidence="6">Sugar phosphate transporter domain-containing protein</fullName>
    </recommendedName>
</protein>
<gene>
    <name evidence="11" type="ORF">BYL167_LOCUS7883</name>
    <name evidence="7" type="ORF">CJN711_LOCUS5893</name>
    <name evidence="12" type="ORF">GIL414_LOCUS32533</name>
    <name evidence="8" type="ORF">KQP761_LOCUS18920</name>
    <name evidence="9" type="ORF">MBJ925_LOCUS18245</name>
    <name evidence="10" type="ORF">SMN809_LOCUS3763</name>
</gene>
<evidence type="ECO:0000259" key="6">
    <source>
        <dbReference type="Pfam" id="PF03151"/>
    </source>
</evidence>
<evidence type="ECO:0000256" key="5">
    <source>
        <dbReference type="SAM" id="Phobius"/>
    </source>
</evidence>
<dbReference type="AlphaFoldDB" id="A0A815YAF2"/>
<dbReference type="EMBL" id="CAJOBJ010069367">
    <property type="protein sequence ID" value="CAF4453530.1"/>
    <property type="molecule type" value="Genomic_DNA"/>
</dbReference>
<keyword evidence="4 5" id="KW-0472">Membrane</keyword>
<evidence type="ECO:0000313" key="7">
    <source>
        <dbReference type="EMBL" id="CAF1074525.1"/>
    </source>
</evidence>
<dbReference type="Proteomes" id="UP000681720">
    <property type="component" value="Unassembled WGS sequence"/>
</dbReference>
<feature type="transmembrane region" description="Helical" evidence="5">
    <location>
        <begin position="280"/>
        <end position="297"/>
    </location>
</feature>
<keyword evidence="2 5" id="KW-0812">Transmembrane</keyword>
<evidence type="ECO:0000313" key="13">
    <source>
        <dbReference type="Proteomes" id="UP000663834"/>
    </source>
</evidence>
<organism evidence="8 13">
    <name type="scientific">Rotaria magnacalcarata</name>
    <dbReference type="NCBI Taxonomy" id="392030"/>
    <lineage>
        <taxon>Eukaryota</taxon>
        <taxon>Metazoa</taxon>
        <taxon>Spiralia</taxon>
        <taxon>Gnathifera</taxon>
        <taxon>Rotifera</taxon>
        <taxon>Eurotatoria</taxon>
        <taxon>Bdelloidea</taxon>
        <taxon>Philodinida</taxon>
        <taxon>Philodinidae</taxon>
        <taxon>Rotaria</taxon>
    </lineage>
</organism>
<dbReference type="InterPro" id="IPR050186">
    <property type="entry name" value="TPT_transporter"/>
</dbReference>
<dbReference type="GO" id="GO:0016020">
    <property type="term" value="C:membrane"/>
    <property type="evidence" value="ECO:0007669"/>
    <property type="project" value="UniProtKB-SubCell"/>
</dbReference>
<dbReference type="Proteomes" id="UP000663834">
    <property type="component" value="Unassembled WGS sequence"/>
</dbReference>
<feature type="transmembrane region" description="Helical" evidence="5">
    <location>
        <begin position="253"/>
        <end position="274"/>
    </location>
</feature>
<evidence type="ECO:0000313" key="11">
    <source>
        <dbReference type="EMBL" id="CAF3889591.1"/>
    </source>
</evidence>
<comment type="subcellular location">
    <subcellularLocation>
        <location evidence="1">Membrane</location>
        <topology evidence="1">Multi-pass membrane protein</topology>
    </subcellularLocation>
</comment>
<feature type="transmembrane region" description="Helical" evidence="5">
    <location>
        <begin position="41"/>
        <end position="63"/>
    </location>
</feature>
<evidence type="ECO:0000256" key="1">
    <source>
        <dbReference type="ARBA" id="ARBA00004141"/>
    </source>
</evidence>
<dbReference type="OrthoDB" id="6418713at2759"/>
<dbReference type="EMBL" id="CAJNOV010001678">
    <property type="protein sequence ID" value="CAF1074525.1"/>
    <property type="molecule type" value="Genomic_DNA"/>
</dbReference>
<evidence type="ECO:0000313" key="9">
    <source>
        <dbReference type="EMBL" id="CAF2079658.1"/>
    </source>
</evidence>
<feature type="transmembrane region" description="Helical" evidence="5">
    <location>
        <begin position="221"/>
        <end position="241"/>
    </location>
</feature>
<dbReference type="Proteomes" id="UP000681967">
    <property type="component" value="Unassembled WGS sequence"/>
</dbReference>
<proteinExistence type="predicted"/>
<dbReference type="PANTHER" id="PTHR11132">
    <property type="entry name" value="SOLUTE CARRIER FAMILY 35"/>
    <property type="match status" value="1"/>
</dbReference>
<dbReference type="Gene3D" id="1.10.3730.20">
    <property type="match status" value="1"/>
</dbReference>
<dbReference type="EMBL" id="CAJNRE010009126">
    <property type="protein sequence ID" value="CAF2079658.1"/>
    <property type="molecule type" value="Genomic_DNA"/>
</dbReference>
<dbReference type="Proteomes" id="UP000676336">
    <property type="component" value="Unassembled WGS sequence"/>
</dbReference>
<feature type="transmembrane region" description="Helical" evidence="5">
    <location>
        <begin position="157"/>
        <end position="177"/>
    </location>
</feature>
<evidence type="ECO:0000313" key="10">
    <source>
        <dbReference type="EMBL" id="CAF3846502.1"/>
    </source>
</evidence>
<accession>A0A815YAF2</accession>
<sequence>MLSKLNSSIVQLFILILCWYSISSLANIIGKRLLTVFPHPFSVTVAQLFHGWVYSVPLIRLMAIPPSIQLHSTRIYYIMILVPLAIGKLLSQLTSQISLRLVTVSYTHTIKALMPLFTLILSKIILAEEQSITIYLSLIPIILGVIISSISEFSFDTIGFISALLSTWFHALQNIYSKKTLKQIDIHHLALLSVLSKISWCLLMPFWFLLDGPHIDFKRELTLKVICFLLIDGLCNFIYNVLAFTMISYLSPLSYAIAGSTKRIVVIIISIIVFHNPITYMNLFGISLAISGVILYNKVKYNDKKQQLLSSHTMTLQPILLTRLP</sequence>
<feature type="domain" description="Sugar phosphate transporter" evidence="6">
    <location>
        <begin position="11"/>
        <end position="297"/>
    </location>
</feature>
<dbReference type="Proteomes" id="UP000663855">
    <property type="component" value="Unassembled WGS sequence"/>
</dbReference>
<feature type="transmembrane region" description="Helical" evidence="5">
    <location>
        <begin position="106"/>
        <end position="126"/>
    </location>
</feature>
<feature type="transmembrane region" description="Helical" evidence="5">
    <location>
        <begin position="75"/>
        <end position="94"/>
    </location>
</feature>
<feature type="transmembrane region" description="Helical" evidence="5">
    <location>
        <begin position="133"/>
        <end position="151"/>
    </location>
</feature>
<keyword evidence="3 5" id="KW-1133">Transmembrane helix</keyword>
<dbReference type="SUPFAM" id="SSF103481">
    <property type="entry name" value="Multidrug resistance efflux transporter EmrE"/>
    <property type="match status" value="2"/>
</dbReference>
<dbReference type="EMBL" id="CAJOBH010002092">
    <property type="protein sequence ID" value="CAF3889591.1"/>
    <property type="molecule type" value="Genomic_DNA"/>
</dbReference>
<dbReference type="EMBL" id="CAJNOW010009638">
    <property type="protein sequence ID" value="CAF1568135.1"/>
    <property type="molecule type" value="Genomic_DNA"/>
</dbReference>
<evidence type="ECO:0000256" key="2">
    <source>
        <dbReference type="ARBA" id="ARBA00022692"/>
    </source>
</evidence>
<reference evidence="8" key="1">
    <citation type="submission" date="2021-02" db="EMBL/GenBank/DDBJ databases">
        <authorList>
            <person name="Nowell W R."/>
        </authorList>
    </citation>
    <scope>NUCLEOTIDE SEQUENCE</scope>
</reference>
<dbReference type="EMBL" id="CAJOBI010000812">
    <property type="protein sequence ID" value="CAF3846502.1"/>
    <property type="molecule type" value="Genomic_DNA"/>
</dbReference>
<feature type="transmembrane region" description="Helical" evidence="5">
    <location>
        <begin position="189"/>
        <end position="209"/>
    </location>
</feature>
<evidence type="ECO:0000313" key="8">
    <source>
        <dbReference type="EMBL" id="CAF1568135.1"/>
    </source>
</evidence>
<evidence type="ECO:0000256" key="3">
    <source>
        <dbReference type="ARBA" id="ARBA00022989"/>
    </source>
</evidence>
<dbReference type="Pfam" id="PF03151">
    <property type="entry name" value="TPT"/>
    <property type="match status" value="1"/>
</dbReference>
<dbReference type="InterPro" id="IPR004853">
    <property type="entry name" value="Sugar_P_trans_dom"/>
</dbReference>
<comment type="caution">
    <text evidence="8">The sequence shown here is derived from an EMBL/GenBank/DDBJ whole genome shotgun (WGS) entry which is preliminary data.</text>
</comment>
<evidence type="ECO:0000313" key="12">
    <source>
        <dbReference type="EMBL" id="CAF4453530.1"/>
    </source>
</evidence>
<feature type="transmembrane region" description="Helical" evidence="5">
    <location>
        <begin position="12"/>
        <end position="29"/>
    </location>
</feature>
<dbReference type="InterPro" id="IPR037185">
    <property type="entry name" value="EmrE-like"/>
</dbReference>
<evidence type="ECO:0000256" key="4">
    <source>
        <dbReference type="ARBA" id="ARBA00023136"/>
    </source>
</evidence>